<name>A0A3P1VC48_9ACTO</name>
<keyword evidence="1" id="KW-0472">Membrane</keyword>
<dbReference type="AlphaFoldDB" id="A0A3P1VC48"/>
<reference evidence="2 3" key="1">
    <citation type="submission" date="2018-11" db="EMBL/GenBank/DDBJ databases">
        <title>Genomes From Bacteria Associated with the Canine Oral Cavity: a Test Case for Automated Genome-Based Taxonomic Assignment.</title>
        <authorList>
            <person name="Coil D.A."/>
            <person name="Jospin G."/>
            <person name="Darling A.E."/>
            <person name="Wallis C."/>
            <person name="Davis I.J."/>
            <person name="Harris S."/>
            <person name="Eisen J.A."/>
            <person name="Holcombe L.J."/>
            <person name="O'Flynn C."/>
        </authorList>
    </citation>
    <scope>NUCLEOTIDE SEQUENCE [LARGE SCALE GENOMIC DNA]</scope>
    <source>
        <strain evidence="2 3">OH5050</strain>
    </source>
</reference>
<evidence type="ECO:0000313" key="3">
    <source>
        <dbReference type="Proteomes" id="UP000271272"/>
    </source>
</evidence>
<evidence type="ECO:0000256" key="1">
    <source>
        <dbReference type="SAM" id="Phobius"/>
    </source>
</evidence>
<comment type="caution">
    <text evidence="2">The sequence shown here is derived from an EMBL/GenBank/DDBJ whole genome shotgun (WGS) entry which is preliminary data.</text>
</comment>
<feature type="transmembrane region" description="Helical" evidence="1">
    <location>
        <begin position="5"/>
        <end position="23"/>
    </location>
</feature>
<proteinExistence type="predicted"/>
<organism evidence="2 3">
    <name type="scientific">Actinomyces bowdenii</name>
    <dbReference type="NCBI Taxonomy" id="131109"/>
    <lineage>
        <taxon>Bacteria</taxon>
        <taxon>Bacillati</taxon>
        <taxon>Actinomycetota</taxon>
        <taxon>Actinomycetes</taxon>
        <taxon>Actinomycetales</taxon>
        <taxon>Actinomycetaceae</taxon>
        <taxon>Actinomyces</taxon>
    </lineage>
</organism>
<accession>A0A3P1VC48</accession>
<keyword evidence="1" id="KW-1133">Transmembrane helix</keyword>
<dbReference type="Proteomes" id="UP000271272">
    <property type="component" value="Unassembled WGS sequence"/>
</dbReference>
<dbReference type="EMBL" id="RQZC01000003">
    <property type="protein sequence ID" value="RRD30163.1"/>
    <property type="molecule type" value="Genomic_DNA"/>
</dbReference>
<evidence type="ECO:0000313" key="2">
    <source>
        <dbReference type="EMBL" id="RRD30163.1"/>
    </source>
</evidence>
<gene>
    <name evidence="2" type="ORF">EII10_03585</name>
</gene>
<protein>
    <submittedName>
        <fullName evidence="2">Uncharacterized protein</fullName>
    </submittedName>
</protein>
<keyword evidence="1" id="KW-0812">Transmembrane</keyword>
<sequence>MNRIAFSVVILATITFIGGILWLTSTSVAGTAALAITWGLWGISFVVSLIAVGIAVRRR</sequence>
<keyword evidence="3" id="KW-1185">Reference proteome</keyword>
<dbReference type="RefSeq" id="WP_124933142.1">
    <property type="nucleotide sequence ID" value="NZ_RQZC01000003.1"/>
</dbReference>
<feature type="transmembrane region" description="Helical" evidence="1">
    <location>
        <begin position="35"/>
        <end position="56"/>
    </location>
</feature>